<evidence type="ECO:0000313" key="1">
    <source>
        <dbReference type="EMBL" id="CAL1354255.1"/>
    </source>
</evidence>
<keyword evidence="2" id="KW-1185">Reference proteome</keyword>
<evidence type="ECO:0000313" key="2">
    <source>
        <dbReference type="Proteomes" id="UP001497516"/>
    </source>
</evidence>
<dbReference type="Proteomes" id="UP001497516">
    <property type="component" value="Chromosome 1"/>
</dbReference>
<gene>
    <name evidence="1" type="ORF">LTRI10_LOCUS2086</name>
</gene>
<sequence length="73" mass="7821">MISRGENGNLEGLMVQFLFLWSTSSRLFMPATGCSSPARSPPQVPSSMGFTQPGLRLQVRLQHIGSVLGSAIS</sequence>
<reference evidence="1 2" key="1">
    <citation type="submission" date="2024-04" db="EMBL/GenBank/DDBJ databases">
        <authorList>
            <person name="Fracassetti M."/>
        </authorList>
    </citation>
    <scope>NUCLEOTIDE SEQUENCE [LARGE SCALE GENOMIC DNA]</scope>
</reference>
<accession>A0AAV2CCV4</accession>
<name>A0AAV2CCV4_9ROSI</name>
<organism evidence="1 2">
    <name type="scientific">Linum trigynum</name>
    <dbReference type="NCBI Taxonomy" id="586398"/>
    <lineage>
        <taxon>Eukaryota</taxon>
        <taxon>Viridiplantae</taxon>
        <taxon>Streptophyta</taxon>
        <taxon>Embryophyta</taxon>
        <taxon>Tracheophyta</taxon>
        <taxon>Spermatophyta</taxon>
        <taxon>Magnoliopsida</taxon>
        <taxon>eudicotyledons</taxon>
        <taxon>Gunneridae</taxon>
        <taxon>Pentapetalae</taxon>
        <taxon>rosids</taxon>
        <taxon>fabids</taxon>
        <taxon>Malpighiales</taxon>
        <taxon>Linaceae</taxon>
        <taxon>Linum</taxon>
    </lineage>
</organism>
<dbReference type="EMBL" id="OZ034813">
    <property type="protein sequence ID" value="CAL1354255.1"/>
    <property type="molecule type" value="Genomic_DNA"/>
</dbReference>
<protein>
    <submittedName>
        <fullName evidence="1">Uncharacterized protein</fullName>
    </submittedName>
</protein>
<proteinExistence type="predicted"/>
<dbReference type="AlphaFoldDB" id="A0AAV2CCV4"/>